<reference evidence="3 4" key="1">
    <citation type="journal article" date="2015" name="Nature">
        <title>rRNA introns, odd ribosomes, and small enigmatic genomes across a large radiation of phyla.</title>
        <authorList>
            <person name="Brown C.T."/>
            <person name="Hug L.A."/>
            <person name="Thomas B.C."/>
            <person name="Sharon I."/>
            <person name="Castelle C.J."/>
            <person name="Singh A."/>
            <person name="Wilkins M.J."/>
            <person name="Williams K.H."/>
            <person name="Banfield J.F."/>
        </authorList>
    </citation>
    <scope>NUCLEOTIDE SEQUENCE [LARGE SCALE GENOMIC DNA]</scope>
</reference>
<gene>
    <name evidence="3" type="ORF">UY72_C0061G0006</name>
</gene>
<name>A0A0G1XCW7_9BACT</name>
<accession>A0A0G1XCW7</accession>
<keyword evidence="1" id="KW-1133">Transmembrane helix</keyword>
<dbReference type="Pfam" id="PF18895">
    <property type="entry name" value="T4SS_pilin"/>
    <property type="match status" value="1"/>
</dbReference>
<protein>
    <submittedName>
        <fullName evidence="3">Uncharacterized protein</fullName>
    </submittedName>
</protein>
<feature type="transmembrane region" description="Helical" evidence="1">
    <location>
        <begin position="64"/>
        <end position="87"/>
    </location>
</feature>
<comment type="caution">
    <text evidence="3">The sequence shown here is derived from an EMBL/GenBank/DDBJ whole genome shotgun (WGS) entry which is preliminary data.</text>
</comment>
<keyword evidence="1" id="KW-0472">Membrane</keyword>
<evidence type="ECO:0000256" key="1">
    <source>
        <dbReference type="SAM" id="Phobius"/>
    </source>
</evidence>
<keyword evidence="2" id="KW-0732">Signal</keyword>
<keyword evidence="1" id="KW-0812">Transmembrane</keyword>
<sequence>MRKLLAAAALVASFVVPHFTLAAFDASNVADSTGLSATGNEAYGTAFTGAAENTNIATWIGSRLIAPAFSLVGVIFFALMVYAGFLWMTARGDSKQVTKAKDILTTSVIGAVIVVSAYVITTSVLNAITTGSVVTP</sequence>
<proteinExistence type="predicted"/>
<evidence type="ECO:0000256" key="2">
    <source>
        <dbReference type="SAM" id="SignalP"/>
    </source>
</evidence>
<dbReference type="AlphaFoldDB" id="A0A0G1XCW7"/>
<evidence type="ECO:0000313" key="3">
    <source>
        <dbReference type="EMBL" id="KKW28811.1"/>
    </source>
</evidence>
<feature type="chain" id="PRO_5002540715" evidence="2">
    <location>
        <begin position="23"/>
        <end position="136"/>
    </location>
</feature>
<dbReference type="Proteomes" id="UP000034846">
    <property type="component" value="Unassembled WGS sequence"/>
</dbReference>
<dbReference type="EMBL" id="LCRD01000061">
    <property type="protein sequence ID" value="KKW28811.1"/>
    <property type="molecule type" value="Genomic_DNA"/>
</dbReference>
<dbReference type="InterPro" id="IPR043993">
    <property type="entry name" value="T4SS_pilin"/>
</dbReference>
<organism evidence="3 4">
    <name type="scientific">Candidatus Uhrbacteria bacterium GW2011_GWD2_52_7</name>
    <dbReference type="NCBI Taxonomy" id="1618989"/>
    <lineage>
        <taxon>Bacteria</taxon>
        <taxon>Candidatus Uhriibacteriota</taxon>
    </lineage>
</organism>
<evidence type="ECO:0000313" key="4">
    <source>
        <dbReference type="Proteomes" id="UP000034846"/>
    </source>
</evidence>
<feature type="transmembrane region" description="Helical" evidence="1">
    <location>
        <begin position="108"/>
        <end position="128"/>
    </location>
</feature>
<feature type="signal peptide" evidence="2">
    <location>
        <begin position="1"/>
        <end position="22"/>
    </location>
</feature>